<dbReference type="GO" id="GO:0044423">
    <property type="term" value="C:virion component"/>
    <property type="evidence" value="ECO:0007669"/>
    <property type="project" value="UniProtKB-KW"/>
</dbReference>
<keyword evidence="1" id="KW-0548">Nucleotidyltransferase</keyword>
<keyword evidence="1 3" id="KW-0696">RNA-directed RNA polymerase</keyword>
<dbReference type="GO" id="GO:0003723">
    <property type="term" value="F:RNA binding"/>
    <property type="evidence" value="ECO:0007669"/>
    <property type="project" value="UniProtKB-KW"/>
</dbReference>
<reference evidence="3 4" key="2">
    <citation type="submission" date="2014-01" db="EMBL/GenBank/DDBJ databases">
        <title>Whole-Genomic Analysis of Human Group A Rotavirus G9P[8] Strains in Hebei Lulong region,2009-2011.</title>
        <authorList>
            <person name="Ma X."/>
            <person name="Li D.-D."/>
        </authorList>
    </citation>
    <scope>NUCLEOTIDE SEQUENCE [LARGE SCALE GENOMIC DNA]</scope>
    <source>
        <strain evidence="3">LL11131083</strain>
    </source>
</reference>
<accession>X2G5Z3</accession>
<keyword evidence="1" id="KW-0694">RNA-binding</keyword>
<protein>
    <recommendedName>
        <fullName evidence="1">RNA-directed RNA polymerase</fullName>
        <ecNumber evidence="1">2.7.7.48</ecNumber>
    </recommendedName>
    <alternativeName>
        <fullName evidence="1">Protein VP1</fullName>
    </alternativeName>
</protein>
<comment type="subcellular location">
    <subcellularLocation>
        <location evidence="1">Virion</location>
    </subcellularLocation>
    <text evidence="1">Attached inside the inner capsid as a minor component. Also found in spherical cytoplasmic structures, called virus factories, that appear early after infection and are the site of viral replication and packaging.</text>
</comment>
<dbReference type="Pfam" id="PF12289">
    <property type="entry name" value="Rotavirus_VP1"/>
    <property type="match status" value="1"/>
</dbReference>
<feature type="domain" description="Rotavirus VP1 RNA-directed RNA polymerase C-terminal" evidence="2">
    <location>
        <begin position="1"/>
        <end position="120"/>
    </location>
</feature>
<keyword evidence="1" id="KW-0808">Transferase</keyword>
<keyword evidence="1" id="KW-0460">Magnesium</keyword>
<organism evidence="3 4">
    <name type="scientific">Human rotavirus A</name>
    <dbReference type="NCBI Taxonomy" id="10941"/>
    <lineage>
        <taxon>Viruses</taxon>
        <taxon>Riboviria</taxon>
        <taxon>Orthornavirae</taxon>
        <taxon>Duplornaviricota</taxon>
        <taxon>Resentoviricetes</taxon>
        <taxon>Reovirales</taxon>
        <taxon>Sedoreoviridae</taxon>
        <taxon>Rotavirus</taxon>
        <taxon>Rotavirus alphagastroenteritidis</taxon>
        <taxon>Rotavirus A</taxon>
    </lineage>
</organism>
<comment type="cofactor">
    <cofactor evidence="1">
        <name>Mg(2+)</name>
        <dbReference type="ChEBI" id="CHEBI:18420"/>
    </cofactor>
</comment>
<keyword evidence="1" id="KW-0946">Virion</keyword>
<evidence type="ECO:0000259" key="2">
    <source>
        <dbReference type="Pfam" id="PF12289"/>
    </source>
</evidence>
<proteinExistence type="inferred from homology"/>
<keyword evidence="1" id="KW-0693">Viral RNA replication</keyword>
<reference evidence="4" key="1">
    <citation type="submission" date="2014-01" db="EMBL/GenBank/DDBJ databases">
        <title>Human rotavirus A.</title>
        <authorList>
            <person name="Ma X."/>
            <person name="Li D.-D."/>
        </authorList>
    </citation>
    <scope>NUCLEOTIDE SEQUENCE [LARGE SCALE GENOMIC DNA]</scope>
</reference>
<dbReference type="GO" id="GO:0000166">
    <property type="term" value="F:nucleotide binding"/>
    <property type="evidence" value="ECO:0007669"/>
    <property type="project" value="UniProtKB-KW"/>
</dbReference>
<dbReference type="GO" id="GO:0003968">
    <property type="term" value="F:RNA-directed RNA polymerase activity"/>
    <property type="evidence" value="ECO:0007669"/>
    <property type="project" value="UniProtKB-KW"/>
</dbReference>
<feature type="non-terminal residue" evidence="3">
    <location>
        <position position="120"/>
    </location>
</feature>
<feature type="non-terminal residue" evidence="3">
    <location>
        <position position="1"/>
    </location>
</feature>
<name>X2G5Z3_9REOV</name>
<keyword evidence="1" id="KW-0547">Nucleotide-binding</keyword>
<sequence>QRAFMSLSSQKSGIADEIASSQTFKNYVNKLSDQLLISKNVIVSKGIAVTEKAKLNSYAPVYLEKRRAQISALLTMLQKPVSFKSNKITINDILRDIKPFFVTSEANLSIQYRKFMPTLP</sequence>
<evidence type="ECO:0000256" key="1">
    <source>
        <dbReference type="RuleBase" id="RU363117"/>
    </source>
</evidence>
<dbReference type="InterPro" id="IPR022071">
    <property type="entry name" value="Rotavirus_VP1_C"/>
</dbReference>
<comment type="catalytic activity">
    <reaction evidence="1">
        <text>RNA(n) + a ribonucleoside 5'-triphosphate = RNA(n+1) + diphosphate</text>
        <dbReference type="Rhea" id="RHEA:21248"/>
        <dbReference type="Rhea" id="RHEA-COMP:14527"/>
        <dbReference type="Rhea" id="RHEA-COMP:17342"/>
        <dbReference type="ChEBI" id="CHEBI:33019"/>
        <dbReference type="ChEBI" id="CHEBI:61557"/>
        <dbReference type="ChEBI" id="CHEBI:140395"/>
        <dbReference type="EC" id="2.7.7.48"/>
    </reaction>
</comment>
<dbReference type="EC" id="2.7.7.48" evidence="1"/>
<dbReference type="Proteomes" id="UP000221363">
    <property type="component" value="Genome"/>
</dbReference>
<evidence type="ECO:0000313" key="4">
    <source>
        <dbReference type="Proteomes" id="UP000221363"/>
    </source>
</evidence>
<comment type="similarity">
    <text evidence="1">Belongs to the reoviridae RNA-directed RNA polymerase family.</text>
</comment>
<dbReference type="EMBL" id="KJ094921">
    <property type="protein sequence ID" value="AHN16060.1"/>
    <property type="molecule type" value="Genomic_RNA"/>
</dbReference>
<comment type="function">
    <text evidence="1">RNA-directed RNA polymerase that is involved in both transcription and genome replication. Together with VP3 capping enzyme, forms an enzyme complex positioned near the channels situated at each of the five-fold vertices of the core. Following infection, the outermost layer of the virus is lost, leaving a double-layered particle (DLP) made up of the core and VP6 shell. VP1 then catalyzes the transcription of fully conservative plus-strand genomic RNAs that are extruded through the DLP's channels into the cytoplasm where they function as mRNAs for translation of viral proteins. One copy of each of the viral (+)RNAs is also recruited during core assembly, together with newly synthesized polymerase complexes and VP2. The polymerase of these novo-formed particles catalyzes the synthesis of complementary minus-strands leading to dsRNA formation. To do so, the polymerase specifically recognizes and binds 4 bases 5'-UGUG-3' in the conserved 3'-sequence of plus-strand RNA templates. VP2 presumably activates the autoinhibited VP1-RNA complex to coordinate packaging and genome replication. Once dsRNA synthesis is complete, the polymerase switches to the transcriptional mode, thus providing secondary transcription.</text>
</comment>
<dbReference type="Gene3D" id="3.30.230.140">
    <property type="match status" value="1"/>
</dbReference>
<comment type="subunit">
    <text evidence="1">Interacts with VP3 (Potential). Interacts with VP2; this interaction activates VP1. Interacts with NSP5; this interaction is probably necessary for the formation of functional virus factories. Interacts with NSP2; this interaction is weak.</text>
</comment>
<evidence type="ECO:0000313" key="3">
    <source>
        <dbReference type="EMBL" id="AHN16060.1"/>
    </source>
</evidence>